<dbReference type="AlphaFoldDB" id="A0A6V0G155"/>
<accession>A0A6V0G155</accession>
<proteinExistence type="predicted"/>
<name>A0A6V0G155_9DINO</name>
<evidence type="ECO:0000256" key="1">
    <source>
        <dbReference type="SAM" id="SignalP"/>
    </source>
</evidence>
<protein>
    <submittedName>
        <fullName evidence="2">Uncharacterized protein</fullName>
    </submittedName>
</protein>
<feature type="chain" id="PRO_5030160658" evidence="1">
    <location>
        <begin position="20"/>
        <end position="336"/>
    </location>
</feature>
<feature type="signal peptide" evidence="1">
    <location>
        <begin position="1"/>
        <end position="19"/>
    </location>
</feature>
<gene>
    <name evidence="2" type="ORF">BRAN1462_LOCUS58748</name>
</gene>
<reference evidence="2" key="1">
    <citation type="submission" date="2021-01" db="EMBL/GenBank/DDBJ databases">
        <authorList>
            <person name="Corre E."/>
            <person name="Pelletier E."/>
            <person name="Niang G."/>
            <person name="Scheremetjew M."/>
            <person name="Finn R."/>
            <person name="Kale V."/>
            <person name="Holt S."/>
            <person name="Cochrane G."/>
            <person name="Meng A."/>
            <person name="Brown T."/>
            <person name="Cohen L."/>
        </authorList>
    </citation>
    <scope>NUCLEOTIDE SEQUENCE</scope>
    <source>
        <strain evidence="2">RCC3387</strain>
    </source>
</reference>
<evidence type="ECO:0000313" key="2">
    <source>
        <dbReference type="EMBL" id="CAD9640926.1"/>
    </source>
</evidence>
<dbReference type="EMBL" id="HBGW01092574">
    <property type="protein sequence ID" value="CAD9640926.1"/>
    <property type="molecule type" value="Transcribed_RNA"/>
</dbReference>
<organism evidence="2">
    <name type="scientific">Zooxanthella nutricula</name>
    <dbReference type="NCBI Taxonomy" id="1333877"/>
    <lineage>
        <taxon>Eukaryota</taxon>
        <taxon>Sar</taxon>
        <taxon>Alveolata</taxon>
        <taxon>Dinophyceae</taxon>
        <taxon>Peridiniales</taxon>
        <taxon>Peridiniales incertae sedis</taxon>
        <taxon>Zooxanthella</taxon>
    </lineage>
</organism>
<sequence>MAALRGSVVVAAFAAAADGCGFSGMGGPMPANHPNIDEQGERAQFSWAIAFSTDLEDLRDGFASPGLSPRRSPRMIDFIDALAKEQGEDQCYWAWQALPHPEPSDAADANGTRLVEEARAAQRLGQAFNARCQALYSSAQAEADSIWEGCLVSYGAELNAALCDVGDFSGAQCSDAVLGSRARAPFVSAIARLTGSNAAAAKTQVWDWLEDPGAHLASAGAPPSSTSPRRAAALLTAKVVPCGDIPERFKQTVGDPDRPSAANRSMTLVDDALEVWAGLRNECSHCEGEFLRLREEGRSGSSMAYQVAGMWLFIGAFHIRRAWNKEEDVSAEKKAE</sequence>
<keyword evidence="1" id="KW-0732">Signal</keyword>